<feature type="transmembrane region" description="Helical" evidence="1">
    <location>
        <begin position="98"/>
        <end position="119"/>
    </location>
</feature>
<organism evidence="2 3">
    <name type="scientific">Candidatus Enterococcus lowellii</name>
    <dbReference type="NCBI Taxonomy" id="2230877"/>
    <lineage>
        <taxon>Bacteria</taxon>
        <taxon>Bacillati</taxon>
        <taxon>Bacillota</taxon>
        <taxon>Bacilli</taxon>
        <taxon>Lactobacillales</taxon>
        <taxon>Enterococcaceae</taxon>
        <taxon>Enterococcus</taxon>
    </lineage>
</organism>
<dbReference type="EMBL" id="CP147251">
    <property type="protein sequence ID" value="WYJ78120.1"/>
    <property type="molecule type" value="Genomic_DNA"/>
</dbReference>
<evidence type="ECO:0000313" key="3">
    <source>
        <dbReference type="Proteomes" id="UP000664701"/>
    </source>
</evidence>
<keyword evidence="1" id="KW-1133">Transmembrane helix</keyword>
<name>A0ABZ2SQS4_9ENTE</name>
<feature type="transmembrane region" description="Helical" evidence="1">
    <location>
        <begin position="6"/>
        <end position="30"/>
    </location>
</feature>
<dbReference type="Proteomes" id="UP000664701">
    <property type="component" value="Chromosome"/>
</dbReference>
<reference evidence="2 3" key="1">
    <citation type="submission" date="2024-03" db="EMBL/GenBank/DDBJ databases">
        <title>The Genome Sequence of Enterococcus sp. DIV2402.</title>
        <authorList>
            <consortium name="The Broad Institute Genomics Platform"/>
            <consortium name="The Broad Institute Microbial Omics Core"/>
            <consortium name="The Broad Institute Genomic Center for Infectious Diseases"/>
            <person name="Earl A."/>
            <person name="Manson A."/>
            <person name="Gilmore M."/>
            <person name="Schwartman J."/>
            <person name="Shea T."/>
            <person name="Abouelleil A."/>
            <person name="Cao P."/>
            <person name="Chapman S."/>
            <person name="Cusick C."/>
            <person name="Young S."/>
            <person name="Neafsey D."/>
            <person name="Nusbaum C."/>
            <person name="Birren B."/>
        </authorList>
    </citation>
    <scope>NUCLEOTIDE SEQUENCE [LARGE SCALE GENOMIC DNA]</scope>
    <source>
        <strain evidence="2 3">DIV2402</strain>
    </source>
</reference>
<evidence type="ECO:0000313" key="2">
    <source>
        <dbReference type="EMBL" id="WYJ78120.1"/>
    </source>
</evidence>
<dbReference type="Pfam" id="PF11877">
    <property type="entry name" value="DUF3397"/>
    <property type="match status" value="1"/>
</dbReference>
<dbReference type="RefSeq" id="WP_207941712.1">
    <property type="nucleotide sequence ID" value="NZ_CP147251.1"/>
</dbReference>
<sequence length="122" mass="14056">MTTFSPILLLWYIFPLIVLLVAQIIVKLLSLTKRFQLKAPDLAVPFLIYGIHALSVATFTTSIFPYYLLSILSLGIGLAFFHAYFYAEIKYGRFFKMYWRSVYLLSLLLHAILVIVNIISMV</sequence>
<dbReference type="InterPro" id="IPR024515">
    <property type="entry name" value="DUF3397"/>
</dbReference>
<keyword evidence="1" id="KW-0472">Membrane</keyword>
<feature type="transmembrane region" description="Helical" evidence="1">
    <location>
        <begin position="66"/>
        <end position="86"/>
    </location>
</feature>
<proteinExistence type="predicted"/>
<protein>
    <recommendedName>
        <fullName evidence="4">DUF3397 domain-containing protein</fullName>
    </recommendedName>
</protein>
<keyword evidence="1" id="KW-0812">Transmembrane</keyword>
<evidence type="ECO:0008006" key="4">
    <source>
        <dbReference type="Google" id="ProtNLM"/>
    </source>
</evidence>
<gene>
    <name evidence="2" type="ORF">DOK78_002776</name>
</gene>
<evidence type="ECO:0000256" key="1">
    <source>
        <dbReference type="SAM" id="Phobius"/>
    </source>
</evidence>
<keyword evidence="3" id="KW-1185">Reference proteome</keyword>
<accession>A0ABZ2SQS4</accession>